<sequence length="350" mass="40088">MRALAYYLPQFHPIPENDRWWGDGFTEWTSVRAAEPLFRGHRQPRVPGDLGYYDLRDDRVRDRQAELAQEAGIEGFAYWHYWFSGRRLLEAPSERMLATGRPGLGFCFAWANISWSRAWTGADRQVLVAQEYPGADDHRRHYRALQRAFDDDRYVRVDGRPLFLLFRPGEIPDLATMVEVWREEADRAGEPPPYLVGEADFTNGPPAWLPAASTLLDGIVEYSWIRAIGRVNRVRRKLPGAGRPVRVPYDRMIERLSVRRDGLSLPQYPLVLTGWDNTPRYQRAGVVSEGYAPERLTAAVAAARAWATSLEHPLVILKSWNEWSEGNMLEPDETFGHRWLAACREGLAAA</sequence>
<keyword evidence="2" id="KW-1185">Reference proteome</keyword>
<protein>
    <submittedName>
        <fullName evidence="1">Glycosyl transferase group 2 family protein</fullName>
    </submittedName>
</protein>
<dbReference type="PATRIC" id="fig|1097667.3.peg.2685"/>
<dbReference type="AlphaFoldDB" id="H0E7A3"/>
<dbReference type="Proteomes" id="UP000005143">
    <property type="component" value="Unassembled WGS sequence"/>
</dbReference>
<dbReference type="Gene3D" id="3.20.20.80">
    <property type="entry name" value="Glycosidases"/>
    <property type="match status" value="1"/>
</dbReference>
<evidence type="ECO:0000313" key="2">
    <source>
        <dbReference type="Proteomes" id="UP000005143"/>
    </source>
</evidence>
<accession>H0E7A3</accession>
<proteinExistence type="predicted"/>
<evidence type="ECO:0000313" key="1">
    <source>
        <dbReference type="EMBL" id="EHN10428.1"/>
    </source>
</evidence>
<dbReference type="PANTHER" id="PTHR41244">
    <property type="entry name" value="RHAMNAN SYNTHESIS F"/>
    <property type="match status" value="1"/>
</dbReference>
<dbReference type="PANTHER" id="PTHR41244:SF1">
    <property type="entry name" value="GLYCOSYLTRANSFERASE"/>
    <property type="match status" value="1"/>
</dbReference>
<dbReference type="CDD" id="cd11579">
    <property type="entry name" value="Glyco_tran_WbsX"/>
    <property type="match status" value="1"/>
</dbReference>
<dbReference type="GO" id="GO:0016740">
    <property type="term" value="F:transferase activity"/>
    <property type="evidence" value="ECO:0007669"/>
    <property type="project" value="UniProtKB-KW"/>
</dbReference>
<dbReference type="InterPro" id="IPR032719">
    <property type="entry name" value="WbsX"/>
</dbReference>
<comment type="caution">
    <text evidence="1">The sequence shown here is derived from an EMBL/GenBank/DDBJ whole genome shotgun (WGS) entry which is preliminary data.</text>
</comment>
<organism evidence="1 2">
    <name type="scientific">Patulibacter medicamentivorans</name>
    <dbReference type="NCBI Taxonomy" id="1097667"/>
    <lineage>
        <taxon>Bacteria</taxon>
        <taxon>Bacillati</taxon>
        <taxon>Actinomycetota</taxon>
        <taxon>Thermoleophilia</taxon>
        <taxon>Solirubrobacterales</taxon>
        <taxon>Patulibacteraceae</taxon>
        <taxon>Patulibacter</taxon>
    </lineage>
</organism>
<dbReference type="Pfam" id="PF14307">
    <property type="entry name" value="Glyco_tran_WbsX"/>
    <property type="match status" value="1"/>
</dbReference>
<reference evidence="1 2" key="1">
    <citation type="journal article" date="2013" name="Biodegradation">
        <title>Quantitative proteomic analysis of ibuprofen-degrading Patulibacter sp. strain I11.</title>
        <authorList>
            <person name="Almeida B."/>
            <person name="Kjeldal H."/>
            <person name="Lolas I."/>
            <person name="Knudsen A.D."/>
            <person name="Carvalho G."/>
            <person name="Nielsen K.L."/>
            <person name="Barreto Crespo M.T."/>
            <person name="Stensballe A."/>
            <person name="Nielsen J.L."/>
        </authorList>
    </citation>
    <scope>NUCLEOTIDE SEQUENCE [LARGE SCALE GENOMIC DNA]</scope>
    <source>
        <strain evidence="1 2">I11</strain>
    </source>
</reference>
<dbReference type="EMBL" id="AGUD01000221">
    <property type="protein sequence ID" value="EHN10428.1"/>
    <property type="molecule type" value="Genomic_DNA"/>
</dbReference>
<keyword evidence="1" id="KW-0808">Transferase</keyword>
<name>H0E7A3_9ACTN</name>
<gene>
    <name evidence="1" type="ORF">PAI11_27050</name>
</gene>